<evidence type="ECO:0000313" key="1">
    <source>
        <dbReference type="EMBL" id="TQF14662.1"/>
    </source>
</evidence>
<comment type="caution">
    <text evidence="1">The sequence shown here is derived from an EMBL/GenBank/DDBJ whole genome shotgun (WGS) entry which is preliminary data.</text>
</comment>
<evidence type="ECO:0008006" key="3">
    <source>
        <dbReference type="Google" id="ProtNLM"/>
    </source>
</evidence>
<dbReference type="RefSeq" id="WP_141643646.1">
    <property type="nucleotide sequence ID" value="NZ_VIFM01000062.1"/>
</dbReference>
<reference evidence="1 2" key="1">
    <citation type="submission" date="2019-06" db="EMBL/GenBank/DDBJ databases">
        <authorList>
            <person name="Livingstone P."/>
            <person name="Whitworth D."/>
        </authorList>
    </citation>
    <scope>NUCLEOTIDE SEQUENCE [LARGE SCALE GENOMIC DNA]</scope>
    <source>
        <strain evidence="1 2">AM401</strain>
    </source>
</reference>
<evidence type="ECO:0000313" key="2">
    <source>
        <dbReference type="Proteomes" id="UP000315369"/>
    </source>
</evidence>
<sequence>MRWWLLVVACCVFACSSKETVPPVPDAGPSPTSCARREDCEGGQVCTLAGVCGACESSGQCRLKERCDDEARACVLREGWGTDCETNEACAFGLWCRQGLCLARTQVVLCPSGARGECPTGQRCNGSTLVCEEDLGCVEDADCGAEERCNAGLHACVARCTEATSCGEGEHCTEGLCVQCDVDTDCAVGFVCDAAGRCSSTPRCYSDRDCDVPRVCHLASGACLPRPPPCGSDDDCAMDQRCDLGTGTCGPRACQPDALEPNDTVSTAFPVSASRYVKLTLCPDDVDHYSLTLERGDQLGVNVDAEVFAESVFSTTLQDARGRVLATGHFRMSHVVAERGTYTVRVASCDTLPRAYDIGFFLSRGTPCDDDVHEPNDTVDTATDLPERLSLEGMVCPGEQDHVRFTVPAAQGVKVSLSGYAADRGLLRLCLLGESGGVELGCSQDAEGAIVSLPAPTVAGQRLTARVVGDDARTTNGYTLQVEWLP</sequence>
<dbReference type="OrthoDB" id="5502096at2"/>
<accession>A0A540X081</accession>
<proteinExistence type="predicted"/>
<dbReference type="Proteomes" id="UP000315369">
    <property type="component" value="Unassembled WGS sequence"/>
</dbReference>
<keyword evidence="2" id="KW-1185">Reference proteome</keyword>
<dbReference type="EMBL" id="VIFM01000062">
    <property type="protein sequence ID" value="TQF14662.1"/>
    <property type="molecule type" value="Genomic_DNA"/>
</dbReference>
<gene>
    <name evidence="1" type="ORF">FJV41_17540</name>
</gene>
<dbReference type="Gene3D" id="2.60.120.380">
    <property type="match status" value="2"/>
</dbReference>
<organism evidence="1 2">
    <name type="scientific">Myxococcus llanfairpwllgwyngyllgogerychwyrndrobwllllantysiliogogogochensis</name>
    <dbReference type="NCBI Taxonomy" id="2590453"/>
    <lineage>
        <taxon>Bacteria</taxon>
        <taxon>Pseudomonadati</taxon>
        <taxon>Myxococcota</taxon>
        <taxon>Myxococcia</taxon>
        <taxon>Myxococcales</taxon>
        <taxon>Cystobacterineae</taxon>
        <taxon>Myxococcaceae</taxon>
        <taxon>Myxococcus</taxon>
    </lineage>
</organism>
<dbReference type="AlphaFoldDB" id="A0A540X081"/>
<protein>
    <recommendedName>
        <fullName evidence="3">Dickkopf N-terminal cysteine-rich domain-containing protein</fullName>
    </recommendedName>
</protein>
<name>A0A540X081_9BACT</name>